<gene>
    <name evidence="6" type="ORF">F443_15436</name>
</gene>
<dbReference type="InterPro" id="IPR031825">
    <property type="entry name" value="RXLR"/>
</dbReference>
<dbReference type="HOGENOM" id="CLU_1809981_0_0_1"/>
<evidence type="ECO:0000313" key="6">
    <source>
        <dbReference type="EMBL" id="ETI38924.1"/>
    </source>
</evidence>
<name>V9EIG1_PHYNI</name>
<evidence type="ECO:0000256" key="4">
    <source>
        <dbReference type="ARBA" id="ARBA00022729"/>
    </source>
</evidence>
<dbReference type="EMBL" id="ANIZ01002710">
    <property type="protein sequence ID" value="ETI38924.1"/>
    <property type="molecule type" value="Genomic_DNA"/>
</dbReference>
<evidence type="ECO:0000256" key="2">
    <source>
        <dbReference type="ARBA" id="ARBA00010400"/>
    </source>
</evidence>
<sequence>MRLHCFLFVAATTLLANSDVVAASTDSTHTELSTAAESTLDVRMPARALNEGNDKRYLRISKTTDEDDEEENEARGVPVASFYTDEITTRGLIKYLKKKSFISKQRAKELKYPVCPSTILPKCTQSMSRLLRSHRGVKLSSPHELVS</sequence>
<feature type="signal peptide" evidence="5">
    <location>
        <begin position="1"/>
        <end position="23"/>
    </location>
</feature>
<comment type="caution">
    <text evidence="6">The sequence shown here is derived from an EMBL/GenBank/DDBJ whole genome shotgun (WGS) entry which is preliminary data.</text>
</comment>
<organism evidence="6 7">
    <name type="scientific">Phytophthora nicotianae P1569</name>
    <dbReference type="NCBI Taxonomy" id="1317065"/>
    <lineage>
        <taxon>Eukaryota</taxon>
        <taxon>Sar</taxon>
        <taxon>Stramenopiles</taxon>
        <taxon>Oomycota</taxon>
        <taxon>Peronosporomycetes</taxon>
        <taxon>Peronosporales</taxon>
        <taxon>Peronosporaceae</taxon>
        <taxon>Phytophthora</taxon>
    </lineage>
</organism>
<feature type="chain" id="PRO_5028504808" description="RxLR effector protein" evidence="5">
    <location>
        <begin position="24"/>
        <end position="147"/>
    </location>
</feature>
<keyword evidence="7" id="KW-1185">Reference proteome</keyword>
<comment type="subcellular location">
    <subcellularLocation>
        <location evidence="1 5">Secreted</location>
    </subcellularLocation>
</comment>
<dbReference type="Proteomes" id="UP000018721">
    <property type="component" value="Unassembled WGS sequence"/>
</dbReference>
<proteinExistence type="inferred from homology"/>
<comment type="similarity">
    <text evidence="2 5">Belongs to the RxLR effector family.</text>
</comment>
<comment type="domain">
    <text evidence="5">The RxLR-dEER motif acts to carry the protein into the host cell cytoplasm through binding to cell surface phosphatidylinositol-3-phosphate.</text>
</comment>
<accession>V9EIG1</accession>
<evidence type="ECO:0000256" key="1">
    <source>
        <dbReference type="ARBA" id="ARBA00004613"/>
    </source>
</evidence>
<comment type="function">
    <text evidence="5">Effector that suppresses plant defense responses during pathogen infection.</text>
</comment>
<keyword evidence="4 5" id="KW-0732">Signal</keyword>
<protein>
    <recommendedName>
        <fullName evidence="5">RxLR effector protein</fullName>
    </recommendedName>
</protein>
<dbReference type="Pfam" id="PF16810">
    <property type="entry name" value="RXLR"/>
    <property type="match status" value="1"/>
</dbReference>
<dbReference type="AlphaFoldDB" id="V9EIG1"/>
<dbReference type="GO" id="GO:0005576">
    <property type="term" value="C:extracellular region"/>
    <property type="evidence" value="ECO:0007669"/>
    <property type="project" value="UniProtKB-SubCell"/>
</dbReference>
<evidence type="ECO:0000256" key="3">
    <source>
        <dbReference type="ARBA" id="ARBA00022525"/>
    </source>
</evidence>
<dbReference type="OrthoDB" id="144003at2759"/>
<evidence type="ECO:0000256" key="5">
    <source>
        <dbReference type="RuleBase" id="RU367124"/>
    </source>
</evidence>
<dbReference type="eggNOG" id="ENOG502R802">
    <property type="taxonomic scope" value="Eukaryota"/>
</dbReference>
<evidence type="ECO:0000313" key="7">
    <source>
        <dbReference type="Proteomes" id="UP000018721"/>
    </source>
</evidence>
<reference evidence="6 7" key="1">
    <citation type="submission" date="2013-11" db="EMBL/GenBank/DDBJ databases">
        <title>The Genome Sequence of Phytophthora parasitica P1569.</title>
        <authorList>
            <consortium name="The Broad Institute Genomics Platform"/>
            <person name="Russ C."/>
            <person name="Tyler B."/>
            <person name="Panabieres F."/>
            <person name="Shan W."/>
            <person name="Tripathy S."/>
            <person name="Grunwald N."/>
            <person name="Machado M."/>
            <person name="Johnson C.S."/>
            <person name="Arredondo F."/>
            <person name="Hong C."/>
            <person name="Coffey M."/>
            <person name="Young S.K."/>
            <person name="Zeng Q."/>
            <person name="Gargeya S."/>
            <person name="Fitzgerald M."/>
            <person name="Abouelleil A."/>
            <person name="Alvarado L."/>
            <person name="Chapman S.B."/>
            <person name="Gainer-Dewar J."/>
            <person name="Goldberg J."/>
            <person name="Griggs A."/>
            <person name="Gujja S."/>
            <person name="Hansen M."/>
            <person name="Howarth C."/>
            <person name="Imamovic A."/>
            <person name="Ireland A."/>
            <person name="Larimer J."/>
            <person name="McCowan C."/>
            <person name="Murphy C."/>
            <person name="Pearson M."/>
            <person name="Poon T.W."/>
            <person name="Priest M."/>
            <person name="Roberts A."/>
            <person name="Saif S."/>
            <person name="Shea T."/>
            <person name="Sykes S."/>
            <person name="Wortman J."/>
            <person name="Nusbaum C."/>
            <person name="Birren B."/>
        </authorList>
    </citation>
    <scope>NUCLEOTIDE SEQUENCE [LARGE SCALE GENOMIC DNA]</scope>
    <source>
        <strain evidence="6 7">P1569</strain>
    </source>
</reference>
<keyword evidence="3 5" id="KW-0964">Secreted</keyword>